<gene>
    <name evidence="6" type="ORF">M427DRAFT_32068</name>
</gene>
<protein>
    <submittedName>
        <fullName evidence="6">Uncharacterized protein</fullName>
    </submittedName>
</protein>
<proteinExistence type="predicted"/>
<evidence type="ECO:0000256" key="1">
    <source>
        <dbReference type="ARBA" id="ARBA00004370"/>
    </source>
</evidence>
<evidence type="ECO:0000256" key="5">
    <source>
        <dbReference type="SAM" id="Phobius"/>
    </source>
</evidence>
<comment type="subcellular location">
    <subcellularLocation>
        <location evidence="1">Membrane</location>
    </subcellularLocation>
</comment>
<evidence type="ECO:0000313" key="7">
    <source>
        <dbReference type="Proteomes" id="UP000070544"/>
    </source>
</evidence>
<evidence type="ECO:0000256" key="3">
    <source>
        <dbReference type="ARBA" id="ARBA00022989"/>
    </source>
</evidence>
<dbReference type="InterPro" id="IPR056552">
    <property type="entry name" value="Ribonucl_Kappa"/>
</dbReference>
<evidence type="ECO:0000256" key="2">
    <source>
        <dbReference type="ARBA" id="ARBA00022692"/>
    </source>
</evidence>
<dbReference type="Proteomes" id="UP000070544">
    <property type="component" value="Unassembled WGS sequence"/>
</dbReference>
<evidence type="ECO:0000313" key="6">
    <source>
        <dbReference type="EMBL" id="KXS15908.1"/>
    </source>
</evidence>
<dbReference type="AlphaFoldDB" id="A0A139AGN7"/>
<feature type="transmembrane region" description="Helical" evidence="5">
    <location>
        <begin position="57"/>
        <end position="81"/>
    </location>
</feature>
<dbReference type="GO" id="GO:0016020">
    <property type="term" value="C:membrane"/>
    <property type="evidence" value="ECO:0007669"/>
    <property type="project" value="UniProtKB-SubCell"/>
</dbReference>
<keyword evidence="4 5" id="KW-0472">Membrane</keyword>
<dbReference type="Pfam" id="PF23489">
    <property type="entry name" value="V-ATPase_su_f"/>
    <property type="match status" value="1"/>
</dbReference>
<evidence type="ECO:0000256" key="4">
    <source>
        <dbReference type="ARBA" id="ARBA00023136"/>
    </source>
</evidence>
<organism evidence="6 7">
    <name type="scientific">Gonapodya prolifera (strain JEL478)</name>
    <name type="common">Monoblepharis prolifera</name>
    <dbReference type="NCBI Taxonomy" id="1344416"/>
    <lineage>
        <taxon>Eukaryota</taxon>
        <taxon>Fungi</taxon>
        <taxon>Fungi incertae sedis</taxon>
        <taxon>Chytridiomycota</taxon>
        <taxon>Chytridiomycota incertae sedis</taxon>
        <taxon>Monoblepharidomycetes</taxon>
        <taxon>Monoblepharidales</taxon>
        <taxon>Gonapodyaceae</taxon>
        <taxon>Gonapodya</taxon>
    </lineage>
</organism>
<keyword evidence="7" id="KW-1185">Reference proteome</keyword>
<dbReference type="EMBL" id="KQ965759">
    <property type="protein sequence ID" value="KXS15908.1"/>
    <property type="molecule type" value="Genomic_DNA"/>
</dbReference>
<sequence>MPPYNRRLSLIGPNCSMCCTITSFFGIWFLLILGGLWSAGSEMLLLTTGTDVNYKNIGMSCYIGAGIYVFFLLCCSCQYWYRSKIVAQEEELATAAEASSL</sequence>
<reference evidence="6 7" key="1">
    <citation type="journal article" date="2015" name="Genome Biol. Evol.">
        <title>Phylogenomic analyses indicate that early fungi evolved digesting cell walls of algal ancestors of land plants.</title>
        <authorList>
            <person name="Chang Y."/>
            <person name="Wang S."/>
            <person name="Sekimoto S."/>
            <person name="Aerts A.L."/>
            <person name="Choi C."/>
            <person name="Clum A."/>
            <person name="LaButti K.M."/>
            <person name="Lindquist E.A."/>
            <person name="Yee Ngan C."/>
            <person name="Ohm R.A."/>
            <person name="Salamov A.A."/>
            <person name="Grigoriev I.V."/>
            <person name="Spatafora J.W."/>
            <person name="Berbee M.L."/>
        </authorList>
    </citation>
    <scope>NUCLEOTIDE SEQUENCE [LARGE SCALE GENOMIC DNA]</scope>
    <source>
        <strain evidence="6 7">JEL478</strain>
    </source>
</reference>
<dbReference type="OrthoDB" id="2113431at2759"/>
<accession>A0A139AGN7</accession>
<name>A0A139AGN7_GONPJ</name>
<keyword evidence="3 5" id="KW-1133">Transmembrane helix</keyword>
<feature type="transmembrane region" description="Helical" evidence="5">
    <location>
        <begin position="12"/>
        <end position="37"/>
    </location>
</feature>
<keyword evidence="2 5" id="KW-0812">Transmembrane</keyword>